<sequence>MQKGLPFEGGFCKWWYTPREHIAAWPTIDPVTQYLSSEPTLATGKVWYGPVYVPNTQIGFEEPIKRNAAGLFYNQKLSGYQPGDDPAARITRSNMPYHQYVVIGQQRAGGFFLVLGNQQSGLRFDPEFTTGPGVAKPAGNSYTLTKQSHNPALPLLMFSQSPLEPPPIIETNTNNVEIITFNTELEKTFEWTALRLSKFGQFPTIQVWQTGDVAEPIIITVPINVDAAPPDNTQFTIFTPGVPGFIVIK</sequence>
<protein>
    <submittedName>
        <fullName evidence="1">Uncharacterized protein</fullName>
    </submittedName>
</protein>
<evidence type="ECO:0000313" key="1">
    <source>
        <dbReference type="EMBL" id="NNV57390.1"/>
    </source>
</evidence>
<dbReference type="AlphaFoldDB" id="A0A8J8FG20"/>
<keyword evidence="2" id="KW-1185">Reference proteome</keyword>
<reference evidence="1" key="1">
    <citation type="submission" date="2019-10" db="EMBL/GenBank/DDBJ databases">
        <title>Draft genome sequence of Panacibacter sp. KCS-6.</title>
        <authorList>
            <person name="Yim K.J."/>
        </authorList>
    </citation>
    <scope>NUCLEOTIDE SEQUENCE</scope>
    <source>
        <strain evidence="1">KCS-6</strain>
    </source>
</reference>
<organism evidence="1 2">
    <name type="scientific">Limnovirga soli</name>
    <dbReference type="NCBI Taxonomy" id="2656915"/>
    <lineage>
        <taxon>Bacteria</taxon>
        <taxon>Pseudomonadati</taxon>
        <taxon>Bacteroidota</taxon>
        <taxon>Chitinophagia</taxon>
        <taxon>Chitinophagales</taxon>
        <taxon>Chitinophagaceae</taxon>
        <taxon>Limnovirga</taxon>
    </lineage>
</organism>
<dbReference type="RefSeq" id="WP_171609338.1">
    <property type="nucleotide sequence ID" value="NZ_WHPF01000014.1"/>
</dbReference>
<evidence type="ECO:0000313" key="2">
    <source>
        <dbReference type="Proteomes" id="UP000598971"/>
    </source>
</evidence>
<dbReference type="Proteomes" id="UP000598971">
    <property type="component" value="Unassembled WGS sequence"/>
</dbReference>
<name>A0A8J8FG20_9BACT</name>
<dbReference type="EMBL" id="WHPF01000014">
    <property type="protein sequence ID" value="NNV57390.1"/>
    <property type="molecule type" value="Genomic_DNA"/>
</dbReference>
<gene>
    <name evidence="1" type="ORF">GD597_18100</name>
</gene>
<proteinExistence type="predicted"/>
<comment type="caution">
    <text evidence="1">The sequence shown here is derived from an EMBL/GenBank/DDBJ whole genome shotgun (WGS) entry which is preliminary data.</text>
</comment>
<accession>A0A8J8FG20</accession>